<dbReference type="AlphaFoldDB" id="A0A975BLJ9"/>
<feature type="binding site" evidence="10">
    <location>
        <position position="11"/>
    </location>
    <ligand>
        <name>Mg(2+)</name>
        <dbReference type="ChEBI" id="CHEBI:18420"/>
    </ligand>
</feature>
<dbReference type="EC" id="3.1.3.-" evidence="7"/>
<evidence type="ECO:0000256" key="1">
    <source>
        <dbReference type="ARBA" id="ARBA00004496"/>
    </source>
</evidence>
<organism evidence="11 12">
    <name type="scientific">Desulfonema magnum</name>
    <dbReference type="NCBI Taxonomy" id="45655"/>
    <lineage>
        <taxon>Bacteria</taxon>
        <taxon>Pseudomonadati</taxon>
        <taxon>Thermodesulfobacteriota</taxon>
        <taxon>Desulfobacteria</taxon>
        <taxon>Desulfobacterales</taxon>
        <taxon>Desulfococcaceae</taxon>
        <taxon>Desulfonema</taxon>
    </lineage>
</organism>
<dbReference type="NCBIfam" id="TIGR01549">
    <property type="entry name" value="HAD-SF-IA-v1"/>
    <property type="match status" value="1"/>
</dbReference>
<keyword evidence="2 7" id="KW-0963">Cytoplasm</keyword>
<dbReference type="GO" id="GO:0016791">
    <property type="term" value="F:phosphatase activity"/>
    <property type="evidence" value="ECO:0007669"/>
    <property type="project" value="InterPro"/>
</dbReference>
<evidence type="ECO:0000313" key="12">
    <source>
        <dbReference type="Proteomes" id="UP000663722"/>
    </source>
</evidence>
<dbReference type="Gene3D" id="3.40.50.1000">
    <property type="entry name" value="HAD superfamily/HAD-like"/>
    <property type="match status" value="1"/>
</dbReference>
<comment type="similarity">
    <text evidence="7">Belongs to the gmhB family.</text>
</comment>
<dbReference type="GO" id="GO:0005975">
    <property type="term" value="P:carbohydrate metabolic process"/>
    <property type="evidence" value="ECO:0007669"/>
    <property type="project" value="InterPro"/>
</dbReference>
<keyword evidence="12" id="KW-1185">Reference proteome</keyword>
<dbReference type="KEGG" id="dmm:dnm_037400"/>
<feature type="site" description="Contributes to substrate recognition" evidence="9">
    <location>
        <position position="104"/>
    </location>
</feature>
<dbReference type="CDD" id="cd07503">
    <property type="entry name" value="HAD_HisB-N"/>
    <property type="match status" value="1"/>
</dbReference>
<evidence type="ECO:0000256" key="3">
    <source>
        <dbReference type="ARBA" id="ARBA00022723"/>
    </source>
</evidence>
<dbReference type="PANTHER" id="PTHR42891">
    <property type="entry name" value="D-GLYCERO-BETA-D-MANNO-HEPTOSE-1,7-BISPHOSPHATE 7-PHOSPHATASE"/>
    <property type="match status" value="1"/>
</dbReference>
<dbReference type="NCBIfam" id="NF006506">
    <property type="entry name" value="PRK08942.1"/>
    <property type="match status" value="1"/>
</dbReference>
<keyword evidence="10" id="KW-0460">Magnesium</keyword>
<evidence type="ECO:0000256" key="8">
    <source>
        <dbReference type="PIRSR" id="PIRSR004682-1"/>
    </source>
</evidence>
<keyword evidence="3 10" id="KW-0479">Metal-binding</keyword>
<dbReference type="Proteomes" id="UP000663722">
    <property type="component" value="Chromosome"/>
</dbReference>
<feature type="active site" description="Nucleophile" evidence="8">
    <location>
        <position position="11"/>
    </location>
</feature>
<feature type="binding site" evidence="10">
    <location>
        <position position="130"/>
    </location>
    <ligand>
        <name>Mg(2+)</name>
        <dbReference type="ChEBI" id="CHEBI:18420"/>
    </ligand>
</feature>
<comment type="cofactor">
    <cofactor evidence="10">
        <name>Zn(2+)</name>
        <dbReference type="ChEBI" id="CHEBI:29105"/>
    </cofactor>
</comment>
<protein>
    <recommendedName>
        <fullName evidence="6 7">D,D-heptose 1,7-bisphosphate phosphatase</fullName>
        <ecNumber evidence="7">3.1.3.-</ecNumber>
    </recommendedName>
</protein>
<dbReference type="NCBIfam" id="TIGR01656">
    <property type="entry name" value="Histidinol-ppas"/>
    <property type="match status" value="1"/>
</dbReference>
<dbReference type="Pfam" id="PF13242">
    <property type="entry name" value="Hydrolase_like"/>
    <property type="match status" value="1"/>
</dbReference>
<dbReference type="InterPro" id="IPR006439">
    <property type="entry name" value="HAD-SF_hydro_IA"/>
</dbReference>
<dbReference type="SUPFAM" id="SSF56784">
    <property type="entry name" value="HAD-like"/>
    <property type="match status" value="1"/>
</dbReference>
<feature type="binding site" evidence="10">
    <location>
        <position position="103"/>
    </location>
    <ligand>
        <name>Zn(2+)</name>
        <dbReference type="ChEBI" id="CHEBI:29105"/>
    </ligand>
</feature>
<keyword evidence="4 7" id="KW-0378">Hydrolase</keyword>
<keyword evidence="5 7" id="KW-0119">Carbohydrate metabolism</keyword>
<dbReference type="GO" id="GO:0005737">
    <property type="term" value="C:cytoplasm"/>
    <property type="evidence" value="ECO:0007669"/>
    <property type="project" value="UniProtKB-SubCell"/>
</dbReference>
<dbReference type="InterPro" id="IPR023214">
    <property type="entry name" value="HAD_sf"/>
</dbReference>
<dbReference type="InterPro" id="IPR006549">
    <property type="entry name" value="HAD-SF_hydro_IIIA"/>
</dbReference>
<proteinExistence type="inferred from homology"/>
<sequence length="189" mass="21283">MNMLKKVVFLDRDGVINRDSPEYIKSWSEFEFIPESIAAIHRLTLNGFITIIITNQSVINRHMVSEQELEHIHTMMSAAVRAGGGEIKDIFFCPHAPDDGCDCRKPKPGLIRQAQKRYHIDLSDACMIGDSAKDIECARNAGCGRAVLVRTGNGMTAEKILAEKKMLPDYIAENLYEAVHQLILWTETH</sequence>
<gene>
    <name evidence="11" type="primary">gmhB</name>
    <name evidence="11" type="ORF">dnm_037400</name>
</gene>
<reference evidence="11" key="1">
    <citation type="journal article" date="2021" name="Microb. Physiol.">
        <title>Proteogenomic Insights into the Physiology of Marine, Sulfate-Reducing, Filamentous Desulfonema limicola and Desulfonema magnum.</title>
        <authorList>
            <person name="Schnaars V."/>
            <person name="Wohlbrand L."/>
            <person name="Scheve S."/>
            <person name="Hinrichs C."/>
            <person name="Reinhardt R."/>
            <person name="Rabus R."/>
        </authorList>
    </citation>
    <scope>NUCLEOTIDE SEQUENCE</scope>
    <source>
        <strain evidence="11">4be13</strain>
    </source>
</reference>
<feature type="active site" description="Proton donor" evidence="8">
    <location>
        <position position="13"/>
    </location>
</feature>
<feature type="binding site" evidence="10">
    <location>
        <position position="13"/>
    </location>
    <ligand>
        <name>Mg(2+)</name>
        <dbReference type="ChEBI" id="CHEBI:18420"/>
    </ligand>
</feature>
<keyword evidence="10" id="KW-0862">Zinc</keyword>
<name>A0A975BLJ9_9BACT</name>
<dbReference type="EMBL" id="CP061800">
    <property type="protein sequence ID" value="QTA87706.1"/>
    <property type="molecule type" value="Genomic_DNA"/>
</dbReference>
<dbReference type="RefSeq" id="WP_337833604.1">
    <property type="nucleotide sequence ID" value="NZ_CP061800.1"/>
</dbReference>
<dbReference type="NCBIfam" id="TIGR01662">
    <property type="entry name" value="HAD-SF-IIIA"/>
    <property type="match status" value="1"/>
</dbReference>
<comment type="cofactor">
    <cofactor evidence="10">
        <name>Mg(2+)</name>
        <dbReference type="ChEBI" id="CHEBI:18420"/>
    </cofactor>
</comment>
<accession>A0A975BLJ9</accession>
<feature type="binding site" evidence="10">
    <location>
        <position position="101"/>
    </location>
    <ligand>
        <name>Zn(2+)</name>
        <dbReference type="ChEBI" id="CHEBI:29105"/>
    </ligand>
</feature>
<evidence type="ECO:0000256" key="2">
    <source>
        <dbReference type="ARBA" id="ARBA00022490"/>
    </source>
</evidence>
<dbReference type="InterPro" id="IPR036412">
    <property type="entry name" value="HAD-like_sf"/>
</dbReference>
<dbReference type="PIRSF" id="PIRSF004682">
    <property type="entry name" value="GmhB"/>
    <property type="match status" value="1"/>
</dbReference>
<feature type="binding site" evidence="10">
    <location>
        <position position="95"/>
    </location>
    <ligand>
        <name>Zn(2+)</name>
        <dbReference type="ChEBI" id="CHEBI:29105"/>
    </ligand>
</feature>
<comment type="subcellular location">
    <subcellularLocation>
        <location evidence="1 7">Cytoplasm</location>
    </subcellularLocation>
</comment>
<evidence type="ECO:0000256" key="7">
    <source>
        <dbReference type="PIRNR" id="PIRNR004682"/>
    </source>
</evidence>
<feature type="site" description="Stabilizes the phosphoryl group" evidence="9">
    <location>
        <position position="54"/>
    </location>
</feature>
<evidence type="ECO:0000256" key="5">
    <source>
        <dbReference type="ARBA" id="ARBA00023277"/>
    </source>
</evidence>
<feature type="site" description="Stabilizes the phosphoryl group" evidence="9">
    <location>
        <position position="105"/>
    </location>
</feature>
<dbReference type="PANTHER" id="PTHR42891:SF1">
    <property type="entry name" value="D-GLYCERO-BETA-D-MANNO-HEPTOSE-1,7-BISPHOSPHATE 7-PHOSPHATASE"/>
    <property type="match status" value="1"/>
</dbReference>
<evidence type="ECO:0000256" key="9">
    <source>
        <dbReference type="PIRSR" id="PIRSR004682-3"/>
    </source>
</evidence>
<evidence type="ECO:0000256" key="6">
    <source>
        <dbReference type="ARBA" id="ARBA00031828"/>
    </source>
</evidence>
<feature type="binding site" evidence="10">
    <location>
        <position position="93"/>
    </location>
    <ligand>
        <name>Zn(2+)</name>
        <dbReference type="ChEBI" id="CHEBI:29105"/>
    </ligand>
</feature>
<evidence type="ECO:0000256" key="10">
    <source>
        <dbReference type="PIRSR" id="PIRSR004682-4"/>
    </source>
</evidence>
<evidence type="ECO:0000313" key="11">
    <source>
        <dbReference type="EMBL" id="QTA87706.1"/>
    </source>
</evidence>
<dbReference type="GO" id="GO:0046872">
    <property type="term" value="F:metal ion binding"/>
    <property type="evidence" value="ECO:0007669"/>
    <property type="project" value="UniProtKB-KW"/>
</dbReference>
<dbReference type="InterPro" id="IPR006543">
    <property type="entry name" value="Histidinol-phos"/>
</dbReference>
<dbReference type="InterPro" id="IPR004446">
    <property type="entry name" value="Heptose_bisP_phosphatase"/>
</dbReference>
<evidence type="ECO:0000256" key="4">
    <source>
        <dbReference type="ARBA" id="ARBA00022801"/>
    </source>
</evidence>